<dbReference type="SMART" id="SM00195">
    <property type="entry name" value="DSPc"/>
    <property type="match status" value="1"/>
</dbReference>
<sequence>MALSRIEGHDGLYVGGLWALRRSDSLRELGITHVLSLFDPSSLKNFKNEPWTEYGKVFRHVVIEIDDVDDSDLLIELPRAVRFIADGLDGQGKGAVFVHCAAGKSRSVAVIIAYLLWRFPRRFDPDLVPSGSYEPSPPSDVAENTGQKKPKETAQQAVAAALALVRRTRPLAEPNCGFMEQLALWWEMGCPDDVETHEAYQRWAYKREVEESVAAGQAPSRLRFEDEHQRQPGVTSSPPPSSELRLRCKKCRRMLAAGPLIQTHAPVKPMAEPCPHHFVEPLSWMRGELERGQLGGRLVCPNERCGTVVGRYDWKGLRCACGGWVTPGLSLQRARVDEERSRTGEASKMGIRMPPRRGGAGSL</sequence>
<keyword evidence="4" id="KW-0904">Protein phosphatase</keyword>
<dbReference type="InterPro" id="IPR000387">
    <property type="entry name" value="Tyr_Pase_dom"/>
</dbReference>
<dbReference type="PROSITE" id="PS50054">
    <property type="entry name" value="TYR_PHOSPHATASE_DUAL"/>
    <property type="match status" value="1"/>
</dbReference>
<dbReference type="InterPro" id="IPR020422">
    <property type="entry name" value="TYR_PHOSPHATASE_DUAL_dom"/>
</dbReference>
<dbReference type="InterPro" id="IPR016278">
    <property type="entry name" value="DUSP12"/>
</dbReference>
<keyword evidence="10" id="KW-1185">Reference proteome</keyword>
<evidence type="ECO:0000256" key="1">
    <source>
        <dbReference type="ARBA" id="ARBA00008601"/>
    </source>
</evidence>
<reference evidence="9 10" key="1">
    <citation type="journal article" date="2015" name="BMC Genomics">
        <title>Gene expression during zombie ant biting behavior reflects the complexity underlying fungal parasitic behavioral manipulation.</title>
        <authorList>
            <person name="de Bekker C."/>
            <person name="Ohm R.A."/>
            <person name="Loreto R.G."/>
            <person name="Sebastian A."/>
            <person name="Albert I."/>
            <person name="Merrow M."/>
            <person name="Brachmann A."/>
            <person name="Hughes D.P."/>
        </authorList>
    </citation>
    <scope>NUCLEOTIDE SEQUENCE [LARGE SCALE GENOMIC DNA]</scope>
    <source>
        <strain evidence="9 10">SC16a</strain>
    </source>
</reference>
<feature type="domain" description="Tyrosine specific protein phosphatases" evidence="8">
    <location>
        <begin position="75"/>
        <end position="124"/>
    </location>
</feature>
<feature type="region of interest" description="Disordered" evidence="6">
    <location>
        <begin position="129"/>
        <end position="153"/>
    </location>
</feature>
<dbReference type="OrthoDB" id="2017893at2759"/>
<name>A0A2A9PB03_OPHUN</name>
<dbReference type="InterPro" id="IPR000340">
    <property type="entry name" value="Dual-sp_phosphatase_cat-dom"/>
</dbReference>
<evidence type="ECO:0000256" key="2">
    <source>
        <dbReference type="ARBA" id="ARBA00013064"/>
    </source>
</evidence>
<feature type="region of interest" description="Disordered" evidence="6">
    <location>
        <begin position="221"/>
        <end position="243"/>
    </location>
</feature>
<dbReference type="SUPFAM" id="SSF52799">
    <property type="entry name" value="(Phosphotyrosine protein) phosphatases II"/>
    <property type="match status" value="1"/>
</dbReference>
<dbReference type="Proteomes" id="UP000037136">
    <property type="component" value="Unassembled WGS sequence"/>
</dbReference>
<dbReference type="PANTHER" id="PTHR45848:SF4">
    <property type="entry name" value="DUAL SPECIFICITY PROTEIN PHOSPHATASE 12"/>
    <property type="match status" value="1"/>
</dbReference>
<evidence type="ECO:0000259" key="7">
    <source>
        <dbReference type="PROSITE" id="PS50054"/>
    </source>
</evidence>
<accession>A0A2A9PB03</accession>
<reference evidence="9 10" key="2">
    <citation type="journal article" date="2017" name="Sci. Rep.">
        <title>Ant-infecting Ophiocordyceps genomes reveal a high diversity of potential behavioral manipulation genes and a possible major role for enterotoxins.</title>
        <authorList>
            <person name="de Bekker C."/>
            <person name="Ohm R.A."/>
            <person name="Evans H.C."/>
            <person name="Brachmann A."/>
            <person name="Hughes D.P."/>
        </authorList>
    </citation>
    <scope>NUCLEOTIDE SEQUENCE [LARGE SCALE GENOMIC DNA]</scope>
    <source>
        <strain evidence="9 10">SC16a</strain>
    </source>
</reference>
<dbReference type="STRING" id="268505.A0A2A9PB03"/>
<dbReference type="PANTHER" id="PTHR45848">
    <property type="entry name" value="DUAL SPECIFICITY PROTEIN PHOSPHATASE 12 FAMILY MEMBER"/>
    <property type="match status" value="1"/>
</dbReference>
<comment type="similarity">
    <text evidence="1">Belongs to the protein-tyrosine phosphatase family. Non-receptor class dual specificity subfamily.</text>
</comment>
<organism evidence="9 10">
    <name type="scientific">Ophiocordyceps unilateralis</name>
    <name type="common">Zombie-ant fungus</name>
    <name type="synonym">Torrubia unilateralis</name>
    <dbReference type="NCBI Taxonomy" id="268505"/>
    <lineage>
        <taxon>Eukaryota</taxon>
        <taxon>Fungi</taxon>
        <taxon>Dikarya</taxon>
        <taxon>Ascomycota</taxon>
        <taxon>Pezizomycotina</taxon>
        <taxon>Sordariomycetes</taxon>
        <taxon>Hypocreomycetidae</taxon>
        <taxon>Hypocreales</taxon>
        <taxon>Ophiocordycipitaceae</taxon>
        <taxon>Ophiocordyceps</taxon>
    </lineage>
</organism>
<evidence type="ECO:0000259" key="8">
    <source>
        <dbReference type="PROSITE" id="PS50056"/>
    </source>
</evidence>
<evidence type="ECO:0000313" key="9">
    <source>
        <dbReference type="EMBL" id="PFH58478.1"/>
    </source>
</evidence>
<dbReference type="GO" id="GO:0008138">
    <property type="term" value="F:protein tyrosine/serine/threonine phosphatase activity"/>
    <property type="evidence" value="ECO:0007669"/>
    <property type="project" value="InterPro"/>
</dbReference>
<dbReference type="PROSITE" id="PS50056">
    <property type="entry name" value="TYR_PHOSPHATASE_2"/>
    <property type="match status" value="1"/>
</dbReference>
<gene>
    <name evidence="9" type="ORF">XA68_13620</name>
</gene>
<comment type="caution">
    <text evidence="9">The sequence shown here is derived from an EMBL/GenBank/DDBJ whole genome shotgun (WGS) entry which is preliminary data.</text>
</comment>
<feature type="region of interest" description="Disordered" evidence="6">
    <location>
        <begin position="335"/>
        <end position="363"/>
    </location>
</feature>
<dbReference type="GO" id="GO:0004725">
    <property type="term" value="F:protein tyrosine phosphatase activity"/>
    <property type="evidence" value="ECO:0007669"/>
    <property type="project" value="UniProtKB-EC"/>
</dbReference>
<evidence type="ECO:0000313" key="10">
    <source>
        <dbReference type="Proteomes" id="UP000037136"/>
    </source>
</evidence>
<dbReference type="GO" id="GO:0005634">
    <property type="term" value="C:nucleus"/>
    <property type="evidence" value="ECO:0007669"/>
    <property type="project" value="TreeGrafter"/>
</dbReference>
<evidence type="ECO:0000256" key="5">
    <source>
        <dbReference type="PIRSR" id="PIRSR000941-50"/>
    </source>
</evidence>
<evidence type="ECO:0000256" key="4">
    <source>
        <dbReference type="ARBA" id="ARBA00022912"/>
    </source>
</evidence>
<evidence type="ECO:0000256" key="6">
    <source>
        <dbReference type="SAM" id="MobiDB-lite"/>
    </source>
</evidence>
<dbReference type="PIRSF" id="PIRSF000941">
    <property type="entry name" value="DUSP12"/>
    <property type="match status" value="1"/>
</dbReference>
<feature type="domain" description="Tyrosine-protein phosphatase" evidence="7">
    <location>
        <begin position="4"/>
        <end position="191"/>
    </location>
</feature>
<dbReference type="AlphaFoldDB" id="A0A2A9PB03"/>
<feature type="compositionally biased region" description="Basic and acidic residues" evidence="6">
    <location>
        <begin position="335"/>
        <end position="345"/>
    </location>
</feature>
<dbReference type="EMBL" id="LAZP02000288">
    <property type="protein sequence ID" value="PFH58478.1"/>
    <property type="molecule type" value="Genomic_DNA"/>
</dbReference>
<feature type="active site" description="Phosphocysteine intermediate" evidence="5">
    <location>
        <position position="100"/>
    </location>
</feature>
<dbReference type="InterPro" id="IPR029021">
    <property type="entry name" value="Prot-tyrosine_phosphatase-like"/>
</dbReference>
<dbReference type="Pfam" id="PF00782">
    <property type="entry name" value="DSPc"/>
    <property type="match status" value="1"/>
</dbReference>
<dbReference type="Gene3D" id="3.90.190.10">
    <property type="entry name" value="Protein tyrosine phosphatase superfamily"/>
    <property type="match status" value="1"/>
</dbReference>
<evidence type="ECO:0000256" key="3">
    <source>
        <dbReference type="ARBA" id="ARBA00022801"/>
    </source>
</evidence>
<proteinExistence type="inferred from homology"/>
<keyword evidence="3" id="KW-0378">Hydrolase</keyword>
<dbReference type="EC" id="3.1.3.48" evidence="2"/>
<protein>
    <recommendedName>
        <fullName evidence="2">protein-tyrosine-phosphatase</fullName>
        <ecNumber evidence="2">3.1.3.48</ecNumber>
    </recommendedName>
</protein>